<name>A0A951PBQ3_9CYAN</name>
<accession>A0A951PBQ3</accession>
<dbReference type="PANTHER" id="PTHR43377">
    <property type="entry name" value="BILIVERDIN REDUCTASE A"/>
    <property type="match status" value="1"/>
</dbReference>
<sequence length="343" mass="37886">MNPSVLPSARSVRLALFGVGRWGAHWLRNLQEHPQAKLLAVVDPCQDRLHTLARQHQLNSEILLADWQQALQTPGLEAVVLATPAVTHYPMIRAALEQGLHVLCEKPLTLSPTEALELCELAERQQRQLVVDHTYLFHPAVQQGQRLIGEGELGELRYGYASRTHLGPVRQDVDALWDLAIHDIAIFNHWLAALPVQVQAQGAGWLQPQSGAGLADLVWVKLTYASGFEAMIHLCWSNPDKQRRLTVTGSEGSLVFNEMAVAPLMLYRGALEAEQGQFLPVRQQHQAIELAPVEPLQAVCEHFLGCVQQNHSSHSDGRLGAKLVEILAALTQSLQQGGCPVRL</sequence>
<dbReference type="SUPFAM" id="SSF51735">
    <property type="entry name" value="NAD(P)-binding Rossmann-fold domains"/>
    <property type="match status" value="1"/>
</dbReference>
<proteinExistence type="predicted"/>
<dbReference type="GO" id="GO:0000166">
    <property type="term" value="F:nucleotide binding"/>
    <property type="evidence" value="ECO:0007669"/>
    <property type="project" value="InterPro"/>
</dbReference>
<protein>
    <submittedName>
        <fullName evidence="3">Gfo/Idh/MocA family oxidoreductase</fullName>
    </submittedName>
</protein>
<dbReference type="InterPro" id="IPR036291">
    <property type="entry name" value="NAD(P)-bd_dom_sf"/>
</dbReference>
<dbReference type="Gene3D" id="3.30.360.10">
    <property type="entry name" value="Dihydrodipicolinate Reductase, domain 2"/>
    <property type="match status" value="1"/>
</dbReference>
<evidence type="ECO:0000259" key="2">
    <source>
        <dbReference type="Pfam" id="PF22725"/>
    </source>
</evidence>
<evidence type="ECO:0000313" key="3">
    <source>
        <dbReference type="EMBL" id="MBW4466523.1"/>
    </source>
</evidence>
<dbReference type="SUPFAM" id="SSF55347">
    <property type="entry name" value="Glyceraldehyde-3-phosphate dehydrogenase-like, C-terminal domain"/>
    <property type="match status" value="1"/>
</dbReference>
<feature type="domain" description="GFO/IDH/MocA-like oxidoreductase" evidence="2">
    <location>
        <begin position="142"/>
        <end position="255"/>
    </location>
</feature>
<evidence type="ECO:0000313" key="4">
    <source>
        <dbReference type="Proteomes" id="UP000707356"/>
    </source>
</evidence>
<comment type="caution">
    <text evidence="3">The sequence shown here is derived from an EMBL/GenBank/DDBJ whole genome shotgun (WGS) entry which is preliminary data.</text>
</comment>
<reference evidence="3" key="1">
    <citation type="submission" date="2021-05" db="EMBL/GenBank/DDBJ databases">
        <authorList>
            <person name="Pietrasiak N."/>
            <person name="Ward R."/>
            <person name="Stajich J.E."/>
            <person name="Kurbessoian T."/>
        </authorList>
    </citation>
    <scope>NUCLEOTIDE SEQUENCE</scope>
    <source>
        <strain evidence="3">GSE-TBD4-15B</strain>
    </source>
</reference>
<reference evidence="3" key="2">
    <citation type="journal article" date="2022" name="Microbiol. Resour. Announc.">
        <title>Metagenome Sequencing to Explore Phylogenomics of Terrestrial Cyanobacteria.</title>
        <authorList>
            <person name="Ward R.D."/>
            <person name="Stajich J.E."/>
            <person name="Johansen J.R."/>
            <person name="Huntemann M."/>
            <person name="Clum A."/>
            <person name="Foster B."/>
            <person name="Foster B."/>
            <person name="Roux S."/>
            <person name="Palaniappan K."/>
            <person name="Varghese N."/>
            <person name="Mukherjee S."/>
            <person name="Reddy T.B.K."/>
            <person name="Daum C."/>
            <person name="Copeland A."/>
            <person name="Chen I.A."/>
            <person name="Ivanova N.N."/>
            <person name="Kyrpides N.C."/>
            <person name="Shapiro N."/>
            <person name="Eloe-Fadrosh E.A."/>
            <person name="Pietrasiak N."/>
        </authorList>
    </citation>
    <scope>NUCLEOTIDE SEQUENCE</scope>
    <source>
        <strain evidence="3">GSE-TBD4-15B</strain>
    </source>
</reference>
<dbReference type="Pfam" id="PF01408">
    <property type="entry name" value="GFO_IDH_MocA"/>
    <property type="match status" value="1"/>
</dbReference>
<dbReference type="InterPro" id="IPR000683">
    <property type="entry name" value="Gfo/Idh/MocA-like_OxRdtase_N"/>
</dbReference>
<organism evidence="3 4">
    <name type="scientific">Pegethrix bostrychoides GSE-TBD4-15B</name>
    <dbReference type="NCBI Taxonomy" id="2839662"/>
    <lineage>
        <taxon>Bacteria</taxon>
        <taxon>Bacillati</taxon>
        <taxon>Cyanobacteriota</taxon>
        <taxon>Cyanophyceae</taxon>
        <taxon>Oculatellales</taxon>
        <taxon>Oculatellaceae</taxon>
        <taxon>Pegethrix</taxon>
    </lineage>
</organism>
<dbReference type="InterPro" id="IPR055170">
    <property type="entry name" value="GFO_IDH_MocA-like_dom"/>
</dbReference>
<dbReference type="AlphaFoldDB" id="A0A951PBQ3"/>
<feature type="domain" description="Gfo/Idh/MocA-like oxidoreductase N-terminal" evidence="1">
    <location>
        <begin position="13"/>
        <end position="133"/>
    </location>
</feature>
<dbReference type="InterPro" id="IPR051450">
    <property type="entry name" value="Gfo/Idh/MocA_Oxidoreductases"/>
</dbReference>
<dbReference type="PANTHER" id="PTHR43377:SF6">
    <property type="entry name" value="GFO_IDH_MOCA-LIKE OXIDOREDUCTASE N-TERMINAL DOMAIN-CONTAINING PROTEIN"/>
    <property type="match status" value="1"/>
</dbReference>
<gene>
    <name evidence="3" type="ORF">KME07_13950</name>
</gene>
<dbReference type="EMBL" id="JAHHHV010000068">
    <property type="protein sequence ID" value="MBW4466523.1"/>
    <property type="molecule type" value="Genomic_DNA"/>
</dbReference>
<dbReference type="Gene3D" id="3.40.50.720">
    <property type="entry name" value="NAD(P)-binding Rossmann-like Domain"/>
    <property type="match status" value="1"/>
</dbReference>
<dbReference type="Proteomes" id="UP000707356">
    <property type="component" value="Unassembled WGS sequence"/>
</dbReference>
<dbReference type="Pfam" id="PF22725">
    <property type="entry name" value="GFO_IDH_MocA_C3"/>
    <property type="match status" value="1"/>
</dbReference>
<evidence type="ECO:0000259" key="1">
    <source>
        <dbReference type="Pfam" id="PF01408"/>
    </source>
</evidence>